<dbReference type="EMBL" id="RRCH01000033">
    <property type="protein sequence ID" value="RRJ28708.1"/>
    <property type="molecule type" value="Genomic_DNA"/>
</dbReference>
<dbReference type="CDD" id="cd00293">
    <property type="entry name" value="USP-like"/>
    <property type="match status" value="1"/>
</dbReference>
<protein>
    <submittedName>
        <fullName evidence="3">Universal stress protein</fullName>
    </submittedName>
</protein>
<evidence type="ECO:0000313" key="4">
    <source>
        <dbReference type="Proteomes" id="UP000282322"/>
    </source>
</evidence>
<evidence type="ECO:0000256" key="1">
    <source>
        <dbReference type="ARBA" id="ARBA00008791"/>
    </source>
</evidence>
<dbReference type="Pfam" id="PF00582">
    <property type="entry name" value="Usp"/>
    <property type="match status" value="1"/>
</dbReference>
<dbReference type="InterPro" id="IPR006015">
    <property type="entry name" value="Universal_stress_UspA"/>
</dbReference>
<dbReference type="PANTHER" id="PTHR46268:SF6">
    <property type="entry name" value="UNIVERSAL STRESS PROTEIN UP12"/>
    <property type="match status" value="1"/>
</dbReference>
<accession>A0A3P3R6S9</accession>
<reference evidence="3 4" key="1">
    <citation type="submission" date="2018-11" db="EMBL/GenBank/DDBJ databases">
        <title>Taxonoimc description of Halomarina strain SPP-AMP-1.</title>
        <authorList>
            <person name="Pal Y."/>
            <person name="Srinivasana K."/>
            <person name="Verma A."/>
            <person name="Kumar P."/>
        </authorList>
    </citation>
    <scope>NUCLEOTIDE SEQUENCE [LARGE SCALE GENOMIC DNA]</scope>
    <source>
        <strain evidence="3 4">SPP-AMP-1</strain>
    </source>
</reference>
<dbReference type="InterPro" id="IPR014729">
    <property type="entry name" value="Rossmann-like_a/b/a_fold"/>
</dbReference>
<gene>
    <name evidence="3" type="ORF">EIK79_14980</name>
</gene>
<feature type="domain" description="UspA" evidence="2">
    <location>
        <begin position="1"/>
        <end position="142"/>
    </location>
</feature>
<proteinExistence type="inferred from homology"/>
<dbReference type="RefSeq" id="WP_124956114.1">
    <property type="nucleotide sequence ID" value="NZ_RRCH01000033.1"/>
</dbReference>
<evidence type="ECO:0000313" key="3">
    <source>
        <dbReference type="EMBL" id="RRJ28708.1"/>
    </source>
</evidence>
<dbReference type="PRINTS" id="PR01438">
    <property type="entry name" value="UNVRSLSTRESS"/>
</dbReference>
<sequence length="151" mass="16216">MYDTILIPTDGSDAANAAAKHAIAIAIRFDATLHVLSVIDTRSVGITTPTELDVEQLRAAYRTENEAAIEKVVEKATNANQPTTTVIQLGVPDRTITDYVTEHDIDLVVMGTHGRTGVTRALLGSVAEQVLRTSSAPVLTVHSDQDLPDDR</sequence>
<organism evidence="3 4">
    <name type="scientific">Halocatena pleomorpha</name>
    <dbReference type="NCBI Taxonomy" id="1785090"/>
    <lineage>
        <taxon>Archaea</taxon>
        <taxon>Methanobacteriati</taxon>
        <taxon>Methanobacteriota</taxon>
        <taxon>Stenosarchaea group</taxon>
        <taxon>Halobacteria</taxon>
        <taxon>Halobacteriales</taxon>
        <taxon>Natronomonadaceae</taxon>
        <taxon>Halocatena</taxon>
    </lineage>
</organism>
<dbReference type="AlphaFoldDB" id="A0A3P3R6S9"/>
<comment type="caution">
    <text evidence="3">The sequence shown here is derived from an EMBL/GenBank/DDBJ whole genome shotgun (WGS) entry which is preliminary data.</text>
</comment>
<comment type="similarity">
    <text evidence="1">Belongs to the universal stress protein A family.</text>
</comment>
<dbReference type="SUPFAM" id="SSF52402">
    <property type="entry name" value="Adenine nucleotide alpha hydrolases-like"/>
    <property type="match status" value="1"/>
</dbReference>
<dbReference type="InterPro" id="IPR006016">
    <property type="entry name" value="UspA"/>
</dbReference>
<dbReference type="Proteomes" id="UP000282322">
    <property type="component" value="Unassembled WGS sequence"/>
</dbReference>
<evidence type="ECO:0000259" key="2">
    <source>
        <dbReference type="Pfam" id="PF00582"/>
    </source>
</evidence>
<name>A0A3P3R6S9_9EURY</name>
<dbReference type="PANTHER" id="PTHR46268">
    <property type="entry name" value="STRESS RESPONSE PROTEIN NHAX"/>
    <property type="match status" value="1"/>
</dbReference>
<dbReference type="OrthoDB" id="105697at2157"/>
<dbReference type="Gene3D" id="3.40.50.620">
    <property type="entry name" value="HUPs"/>
    <property type="match status" value="1"/>
</dbReference>
<dbReference type="PIRSF" id="PIRSF006276">
    <property type="entry name" value="UspA"/>
    <property type="match status" value="1"/>
</dbReference>
<keyword evidence="4" id="KW-1185">Reference proteome</keyword>